<dbReference type="Pfam" id="PF00180">
    <property type="entry name" value="Iso_dh"/>
    <property type="match status" value="1"/>
</dbReference>
<proteinExistence type="inferred from homology"/>
<protein>
    <submittedName>
        <fullName evidence="3">Isocitrate dehydrogenase</fullName>
    </submittedName>
</protein>
<evidence type="ECO:0000256" key="1">
    <source>
        <dbReference type="ARBA" id="ARBA00007769"/>
    </source>
</evidence>
<reference evidence="3 4" key="1">
    <citation type="submission" date="2019-01" db="EMBL/GenBank/DDBJ databases">
        <title>Coherence of Microcystis species and biogeography revealed through population genomics.</title>
        <authorList>
            <person name="Perez-Carrascal O.M."/>
            <person name="Terrat Y."/>
            <person name="Giani A."/>
            <person name="Fortin N."/>
            <person name="Tromas N."/>
            <person name="Shapiro B.J."/>
        </authorList>
    </citation>
    <scope>NUCLEOTIDE SEQUENCE [LARGE SCALE GENOMIC DNA]</scope>
    <source>
        <strain evidence="3">Ma_MB_F_20061100_S20D</strain>
    </source>
</reference>
<dbReference type="AlphaFoldDB" id="A0A552EEL4"/>
<dbReference type="InterPro" id="IPR024084">
    <property type="entry name" value="IsoPropMal-DH-like_dom"/>
</dbReference>
<evidence type="ECO:0000313" key="4">
    <source>
        <dbReference type="Proteomes" id="UP000315113"/>
    </source>
</evidence>
<gene>
    <name evidence="3" type="ORF">EWV78_16495</name>
</gene>
<dbReference type="PANTHER" id="PTHR11835:SF48">
    <property type="entry name" value="HOMOISOCITRATE DEHYDROGENASE, MITOCHONDRIAL"/>
    <property type="match status" value="1"/>
</dbReference>
<dbReference type="Proteomes" id="UP000315113">
    <property type="component" value="Unassembled WGS sequence"/>
</dbReference>
<organism evidence="3 4">
    <name type="scientific">Microcystis aeruginosa Ma_MB_F_20061100_S20D</name>
    <dbReference type="NCBI Taxonomy" id="2486253"/>
    <lineage>
        <taxon>Bacteria</taxon>
        <taxon>Bacillati</taxon>
        <taxon>Cyanobacteriota</taxon>
        <taxon>Cyanophyceae</taxon>
        <taxon>Oscillatoriophycideae</taxon>
        <taxon>Chroococcales</taxon>
        <taxon>Microcystaceae</taxon>
        <taxon>Microcystis</taxon>
    </lineage>
</organism>
<dbReference type="PANTHER" id="PTHR11835">
    <property type="entry name" value="DECARBOXYLATING DEHYDROGENASES-ISOCITRATE, ISOPROPYLMALATE, TARTRATE"/>
    <property type="match status" value="1"/>
</dbReference>
<dbReference type="GO" id="GO:0004449">
    <property type="term" value="F:isocitrate dehydrogenase (NAD+) activity"/>
    <property type="evidence" value="ECO:0007669"/>
    <property type="project" value="TreeGrafter"/>
</dbReference>
<name>A0A552EEL4_MICAE</name>
<dbReference type="Gene3D" id="3.40.718.10">
    <property type="entry name" value="Isopropylmalate Dehydrogenase"/>
    <property type="match status" value="1"/>
</dbReference>
<accession>A0A552EEL4</accession>
<dbReference type="SMART" id="SM01329">
    <property type="entry name" value="Iso_dh"/>
    <property type="match status" value="1"/>
</dbReference>
<dbReference type="SUPFAM" id="SSF53659">
    <property type="entry name" value="Isocitrate/Isopropylmalate dehydrogenase-like"/>
    <property type="match status" value="1"/>
</dbReference>
<comment type="similarity">
    <text evidence="1">Belongs to the isocitrate and isopropylmalate dehydrogenases family.</text>
</comment>
<dbReference type="GO" id="GO:0047046">
    <property type="term" value="F:homoisocitrate dehydrogenase activity"/>
    <property type="evidence" value="ECO:0007669"/>
    <property type="project" value="TreeGrafter"/>
</dbReference>
<dbReference type="EMBL" id="SFBH01000131">
    <property type="protein sequence ID" value="TRU32926.1"/>
    <property type="molecule type" value="Genomic_DNA"/>
</dbReference>
<dbReference type="GO" id="GO:0009085">
    <property type="term" value="P:lysine biosynthetic process"/>
    <property type="evidence" value="ECO:0007669"/>
    <property type="project" value="TreeGrafter"/>
</dbReference>
<sequence>MTENIPTIVVMHGDQTGEELLLEALRVLQPSIIRQPLNFTDFDLSLAQRRQSNNQVVHEAAEATLKTGLALKAATITPEIKGDVGSPNAILREAMNSQVILRIGRRIPGIRPIGGVYSPIAIVRMAVDDAYGAKEWRETTATGDEIAYRTSRISRATSRAVAEFTFQHAKKTGARVFGGPKFTVSATYEGMFKEELDAAAQRHPEVRYQPLLIDATFALLLQTDGEALVIPALNRDGDLLSDFVLQLYGSIAGAESLVLGFDEETLAVKTIMAEAPHGTAPALEGKNIANPMAMILASAALLGYIETNEAHKASRAIYESVFETIHEGKKTPDLGGQMTMSEFTDEVIRRVVSKLEVWSALG</sequence>
<dbReference type="GO" id="GO:0006102">
    <property type="term" value="P:isocitrate metabolic process"/>
    <property type="evidence" value="ECO:0007669"/>
    <property type="project" value="TreeGrafter"/>
</dbReference>
<feature type="domain" description="Isopropylmalate dehydrogenase-like" evidence="2">
    <location>
        <begin position="7"/>
        <end position="347"/>
    </location>
</feature>
<dbReference type="GO" id="GO:0006099">
    <property type="term" value="P:tricarboxylic acid cycle"/>
    <property type="evidence" value="ECO:0007669"/>
    <property type="project" value="TreeGrafter"/>
</dbReference>
<comment type="caution">
    <text evidence="3">The sequence shown here is derived from an EMBL/GenBank/DDBJ whole genome shotgun (WGS) entry which is preliminary data.</text>
</comment>
<evidence type="ECO:0000313" key="3">
    <source>
        <dbReference type="EMBL" id="TRU32926.1"/>
    </source>
</evidence>
<evidence type="ECO:0000259" key="2">
    <source>
        <dbReference type="SMART" id="SM01329"/>
    </source>
</evidence>